<comment type="caution">
    <text evidence="1">The sequence shown here is derived from an EMBL/GenBank/DDBJ whole genome shotgun (WGS) entry which is preliminary data.</text>
</comment>
<evidence type="ECO:0000313" key="1">
    <source>
        <dbReference type="EMBL" id="KAI9920352.1"/>
    </source>
</evidence>
<keyword evidence="2" id="KW-1185">Reference proteome</keyword>
<protein>
    <submittedName>
        <fullName evidence="1">Uncharacterized protein</fullName>
    </submittedName>
</protein>
<gene>
    <name evidence="1" type="ORF">PsorP6_015456</name>
</gene>
<organism evidence="1 2">
    <name type="scientific">Peronosclerospora sorghi</name>
    <dbReference type="NCBI Taxonomy" id="230839"/>
    <lineage>
        <taxon>Eukaryota</taxon>
        <taxon>Sar</taxon>
        <taxon>Stramenopiles</taxon>
        <taxon>Oomycota</taxon>
        <taxon>Peronosporomycetes</taxon>
        <taxon>Peronosporales</taxon>
        <taxon>Peronosporaceae</taxon>
        <taxon>Peronosclerospora</taxon>
    </lineage>
</organism>
<name>A0ACC0WPP3_9STRA</name>
<evidence type="ECO:0000313" key="2">
    <source>
        <dbReference type="Proteomes" id="UP001163321"/>
    </source>
</evidence>
<dbReference type="Proteomes" id="UP001163321">
    <property type="component" value="Chromosome 10"/>
</dbReference>
<sequence length="100" mass="11543">MTARDEYRERHSHVVTEMGSLLQELKKERRRTSEIKHPSESLTQVKRELCSLLSKHSAVPSQSVARLAGEAIDALKTEFKTEFKTTTSAMQQRWKEQARS</sequence>
<accession>A0ACC0WPP3</accession>
<dbReference type="EMBL" id="CM047589">
    <property type="protein sequence ID" value="KAI9920352.1"/>
    <property type="molecule type" value="Genomic_DNA"/>
</dbReference>
<proteinExistence type="predicted"/>
<reference evidence="1 2" key="1">
    <citation type="journal article" date="2022" name="bioRxiv">
        <title>The genome of the oomycete Peronosclerospora sorghi, a cosmopolitan pathogen of maize and sorghum, is inflated with dispersed pseudogenes.</title>
        <authorList>
            <person name="Fletcher K."/>
            <person name="Martin F."/>
            <person name="Isakeit T."/>
            <person name="Cavanaugh K."/>
            <person name="Magill C."/>
            <person name="Michelmore R."/>
        </authorList>
    </citation>
    <scope>NUCLEOTIDE SEQUENCE [LARGE SCALE GENOMIC DNA]</scope>
    <source>
        <strain evidence="1">P6</strain>
    </source>
</reference>